<keyword evidence="2" id="KW-1185">Reference proteome</keyword>
<proteinExistence type="predicted"/>
<protein>
    <submittedName>
        <fullName evidence="1">Mitochondrial ribosomal large subunit protein</fullName>
    </submittedName>
</protein>
<dbReference type="STRING" id="322104.A3M0A4"/>
<accession>A3M0A4</accession>
<dbReference type="Gene3D" id="2.30.30.30">
    <property type="match status" value="1"/>
</dbReference>
<dbReference type="Pfam" id="PF22682">
    <property type="entry name" value="Ribosomal_uL24m-like"/>
    <property type="match status" value="1"/>
</dbReference>
<gene>
    <name evidence="1" type="ORF">PICST_37224</name>
</gene>
<dbReference type="InterPro" id="IPR014722">
    <property type="entry name" value="Rib_uL2_dom2"/>
</dbReference>
<dbReference type="AlphaFoldDB" id="A3M0A4"/>
<dbReference type="FunCoup" id="A3M0A4">
    <property type="interactions" value="176"/>
</dbReference>
<dbReference type="GeneID" id="4840924"/>
<dbReference type="InterPro" id="IPR008991">
    <property type="entry name" value="Translation_prot_SH3-like_sf"/>
</dbReference>
<dbReference type="InParanoid" id="A3M0A4"/>
<dbReference type="KEGG" id="pic:PICST_37224"/>
<name>A3M0A4_PICST</name>
<reference evidence="1 2" key="1">
    <citation type="journal article" date="2007" name="Nat. Biotechnol.">
        <title>Genome sequence of the lignocellulose-bioconverting and xylose-fermenting yeast Pichia stipitis.</title>
        <authorList>
            <person name="Jeffries T.W."/>
            <person name="Grigoriev I.V."/>
            <person name="Grimwood J."/>
            <person name="Laplaza J.M."/>
            <person name="Aerts A."/>
            <person name="Salamov A."/>
            <person name="Schmutz J."/>
            <person name="Lindquist E."/>
            <person name="Dehal P."/>
            <person name="Shapiro H."/>
            <person name="Jin Y.S."/>
            <person name="Passoth V."/>
            <person name="Richardson P.M."/>
        </authorList>
    </citation>
    <scope>NUCLEOTIDE SEQUENCE [LARGE SCALE GENOMIC DNA]</scope>
    <source>
        <strain evidence="2">ATCC 58785 / CBS 6054 / NBRC 10063 / NRRL Y-11545</strain>
    </source>
</reference>
<dbReference type="RefSeq" id="XP_001386514.1">
    <property type="nucleotide sequence ID" value="XM_001386477.1"/>
</dbReference>
<dbReference type="SUPFAM" id="SSF50104">
    <property type="entry name" value="Translation proteins SH3-like domain"/>
    <property type="match status" value="1"/>
</dbReference>
<organism evidence="1 2">
    <name type="scientific">Scheffersomyces stipitis (strain ATCC 58785 / CBS 6054 / NBRC 10063 / NRRL Y-11545)</name>
    <name type="common">Yeast</name>
    <name type="synonym">Pichia stipitis</name>
    <dbReference type="NCBI Taxonomy" id="322104"/>
    <lineage>
        <taxon>Eukaryota</taxon>
        <taxon>Fungi</taxon>
        <taxon>Dikarya</taxon>
        <taxon>Ascomycota</taxon>
        <taxon>Saccharomycotina</taxon>
        <taxon>Pichiomycetes</taxon>
        <taxon>Debaryomycetaceae</taxon>
        <taxon>Scheffersomyces</taxon>
    </lineage>
</organism>
<dbReference type="Proteomes" id="UP000002258">
    <property type="component" value="Chromosome 8"/>
</dbReference>
<evidence type="ECO:0000313" key="2">
    <source>
        <dbReference type="Proteomes" id="UP000002258"/>
    </source>
</evidence>
<dbReference type="OrthoDB" id="359154at2759"/>
<dbReference type="HOGENOM" id="CLU_046293_1_0_1"/>
<dbReference type="EMBL" id="CP000502">
    <property type="protein sequence ID" value="ABN68485.1"/>
    <property type="molecule type" value="Genomic_DNA"/>
</dbReference>
<dbReference type="eggNOG" id="ENOG502QUDZ">
    <property type="taxonomic scope" value="Eukaryota"/>
</dbReference>
<dbReference type="OMA" id="KEWKFIP"/>
<sequence length="290" mass="33167">MNKRYTLPTFETAQLPVVPAATRKNNYERGIAPGDLVYITEGEKKGTVTSVFHYNPSNDAVLVANVTEKRITPKTTWVENQNSHYVDYPSYLPMSKVKLAGKDKDDEGKVSYVVADEIVLKDKYYDDRYKRWLPKRFVKHHSSIEIPWPNPPSAFEDDALSTQEPTVFEKTYELQTIAKAPVPKAALNQLRNPYSKHKKRVLSELQARRLNSPEMPLSVEQKIYLAKQASKPKKTYTNLSEEIKDFIGDKMAQHINSIDNPAMLAHLEALSRAKVPDFEKTIQNIEDESK</sequence>
<evidence type="ECO:0000313" key="1">
    <source>
        <dbReference type="EMBL" id="ABN68485.1"/>
    </source>
</evidence>